<reference evidence="12" key="1">
    <citation type="submission" date="2020-01" db="EMBL/GenBank/DDBJ databases">
        <authorList>
            <person name="Meier V. D."/>
            <person name="Meier V D."/>
        </authorList>
    </citation>
    <scope>NUCLEOTIDE SEQUENCE</scope>
    <source>
        <strain evidence="12">HLG_WM_MAG_04</strain>
    </source>
</reference>
<dbReference type="UniPathway" id="UPA00344"/>
<evidence type="ECO:0000256" key="2">
    <source>
        <dbReference type="ARBA" id="ARBA00005426"/>
    </source>
</evidence>
<evidence type="ECO:0000256" key="8">
    <source>
        <dbReference type="ARBA" id="ARBA00030407"/>
    </source>
</evidence>
<sequence>MAIGFQSYLLYVVDSLELYQGSLEVERIFTKWLEEEADSNYGAYIPFIGTIRAEDEIEALSFDIYEPVLQKWFSDWEEKAAQRGAKVKMAHAIGDVPVHTSSYISAVFSPKRRVALELIDEFVEDFKANAPIWKYDVKEGKRIYAADRSTPMNGSGLLSK</sequence>
<comment type="similarity">
    <text evidence="2">Belongs to the MoaE family.</text>
</comment>
<keyword evidence="5" id="KW-0501">Molybdenum cofactor biosynthesis</keyword>
<evidence type="ECO:0000256" key="10">
    <source>
        <dbReference type="ARBA" id="ARBA00032474"/>
    </source>
</evidence>
<gene>
    <name evidence="12" type="ORF">HELGO_WM8551</name>
</gene>
<proteinExistence type="inferred from homology"/>
<dbReference type="InterPro" id="IPR036563">
    <property type="entry name" value="MoaE_sf"/>
</dbReference>
<comment type="catalytic activity">
    <reaction evidence="11">
        <text>2 [molybdopterin-synthase sulfur-carrier protein]-C-terminal-Gly-aminoethanethioate + cyclic pyranopterin phosphate + H2O = molybdopterin + 2 [molybdopterin-synthase sulfur-carrier protein]-C-terminal Gly-Gly + 2 H(+)</text>
        <dbReference type="Rhea" id="RHEA:26333"/>
        <dbReference type="Rhea" id="RHEA-COMP:12202"/>
        <dbReference type="Rhea" id="RHEA-COMP:19907"/>
        <dbReference type="ChEBI" id="CHEBI:15377"/>
        <dbReference type="ChEBI" id="CHEBI:15378"/>
        <dbReference type="ChEBI" id="CHEBI:58698"/>
        <dbReference type="ChEBI" id="CHEBI:59648"/>
        <dbReference type="ChEBI" id="CHEBI:90778"/>
        <dbReference type="ChEBI" id="CHEBI:232372"/>
        <dbReference type="EC" id="2.8.1.12"/>
    </reaction>
</comment>
<evidence type="ECO:0000313" key="12">
    <source>
        <dbReference type="EMBL" id="CAA6818753.1"/>
    </source>
</evidence>
<evidence type="ECO:0000256" key="11">
    <source>
        <dbReference type="ARBA" id="ARBA00049878"/>
    </source>
</evidence>
<evidence type="ECO:0000256" key="3">
    <source>
        <dbReference type="ARBA" id="ARBA00011950"/>
    </source>
</evidence>
<dbReference type="PANTHER" id="PTHR23404">
    <property type="entry name" value="MOLYBDOPTERIN SYNTHASE RELATED"/>
    <property type="match status" value="1"/>
</dbReference>
<dbReference type="CDD" id="cd00756">
    <property type="entry name" value="MoaE"/>
    <property type="match status" value="1"/>
</dbReference>
<dbReference type="Gene3D" id="3.90.1170.40">
    <property type="entry name" value="Molybdopterin biosynthesis MoaE subunit"/>
    <property type="match status" value="1"/>
</dbReference>
<evidence type="ECO:0000256" key="7">
    <source>
        <dbReference type="ARBA" id="ARBA00029745"/>
    </source>
</evidence>
<evidence type="ECO:0000256" key="4">
    <source>
        <dbReference type="ARBA" id="ARBA00013858"/>
    </source>
</evidence>
<organism evidence="12">
    <name type="scientific">uncultured Sulfurovum sp</name>
    <dbReference type="NCBI Taxonomy" id="269237"/>
    <lineage>
        <taxon>Bacteria</taxon>
        <taxon>Pseudomonadati</taxon>
        <taxon>Campylobacterota</taxon>
        <taxon>Epsilonproteobacteria</taxon>
        <taxon>Campylobacterales</taxon>
        <taxon>Sulfurovaceae</taxon>
        <taxon>Sulfurovum</taxon>
        <taxon>environmental samples</taxon>
    </lineage>
</organism>
<comment type="pathway">
    <text evidence="1">Cofactor biosynthesis; molybdopterin biosynthesis.</text>
</comment>
<dbReference type="InterPro" id="IPR003448">
    <property type="entry name" value="Mopterin_biosynth_MoaE"/>
</dbReference>
<name>A0A6S6TRW3_9BACT</name>
<dbReference type="GO" id="GO:0006777">
    <property type="term" value="P:Mo-molybdopterin cofactor biosynthetic process"/>
    <property type="evidence" value="ECO:0007669"/>
    <property type="project" value="UniProtKB-KW"/>
</dbReference>
<evidence type="ECO:0000256" key="5">
    <source>
        <dbReference type="ARBA" id="ARBA00023150"/>
    </source>
</evidence>
<dbReference type="Pfam" id="PF02391">
    <property type="entry name" value="MoaE"/>
    <property type="match status" value="1"/>
</dbReference>
<dbReference type="AlphaFoldDB" id="A0A6S6TRW3"/>
<evidence type="ECO:0000256" key="6">
    <source>
        <dbReference type="ARBA" id="ARBA00026066"/>
    </source>
</evidence>
<dbReference type="SUPFAM" id="SSF54690">
    <property type="entry name" value="Molybdopterin synthase subunit MoaE"/>
    <property type="match status" value="1"/>
</dbReference>
<evidence type="ECO:0000256" key="9">
    <source>
        <dbReference type="ARBA" id="ARBA00030781"/>
    </source>
</evidence>
<comment type="subunit">
    <text evidence="6">Heterotetramer of 2 MoaD subunits and 2 MoaE subunits. Also stable as homodimer. The enzyme changes between these two forms during catalysis.</text>
</comment>
<protein>
    <recommendedName>
        <fullName evidence="4">Molybdopterin synthase catalytic subunit</fullName>
        <ecNumber evidence="3">2.8.1.12</ecNumber>
    </recommendedName>
    <alternativeName>
        <fullName evidence="9">MPT synthase subunit 2</fullName>
    </alternativeName>
    <alternativeName>
        <fullName evidence="7">Molybdenum cofactor biosynthesis protein E</fullName>
    </alternativeName>
    <alternativeName>
        <fullName evidence="8">Molybdopterin-converting factor large subunit</fullName>
    </alternativeName>
    <alternativeName>
        <fullName evidence="10">Molybdopterin-converting factor subunit 2</fullName>
    </alternativeName>
</protein>
<evidence type="ECO:0000256" key="1">
    <source>
        <dbReference type="ARBA" id="ARBA00005046"/>
    </source>
</evidence>
<dbReference type="EMBL" id="CACVAX010000052">
    <property type="protein sequence ID" value="CAA6818753.1"/>
    <property type="molecule type" value="Genomic_DNA"/>
</dbReference>
<dbReference type="GO" id="GO:0030366">
    <property type="term" value="F:molybdopterin synthase activity"/>
    <property type="evidence" value="ECO:0007669"/>
    <property type="project" value="UniProtKB-EC"/>
</dbReference>
<accession>A0A6S6TRW3</accession>
<dbReference type="EC" id="2.8.1.12" evidence="3"/>